<dbReference type="GO" id="GO:0005506">
    <property type="term" value="F:iron ion binding"/>
    <property type="evidence" value="ECO:0007669"/>
    <property type="project" value="InterPro"/>
</dbReference>
<evidence type="ECO:0000256" key="14">
    <source>
        <dbReference type="SAM" id="SignalP"/>
    </source>
</evidence>
<evidence type="ECO:0000256" key="11">
    <source>
        <dbReference type="ARBA" id="ARBA00023136"/>
    </source>
</evidence>
<dbReference type="EMBL" id="WOTH01000002">
    <property type="protein sequence ID" value="NHO52737.1"/>
    <property type="molecule type" value="Genomic_DNA"/>
</dbReference>
<evidence type="ECO:0000256" key="1">
    <source>
        <dbReference type="ARBA" id="ARBA00004236"/>
    </source>
</evidence>
<feature type="binding site" description="covalent" evidence="12">
    <location>
        <position position="41"/>
    </location>
    <ligand>
        <name>heme c</name>
        <dbReference type="ChEBI" id="CHEBI:61717"/>
        <label>1</label>
    </ligand>
</feature>
<comment type="subcellular location">
    <subcellularLocation>
        <location evidence="1">Cell membrane</location>
    </subcellularLocation>
</comment>
<dbReference type="GO" id="GO:0005886">
    <property type="term" value="C:plasma membrane"/>
    <property type="evidence" value="ECO:0007669"/>
    <property type="project" value="UniProtKB-SubCell"/>
</dbReference>
<feature type="signal peptide" evidence="14">
    <location>
        <begin position="1"/>
        <end position="20"/>
    </location>
</feature>
<keyword evidence="10 13" id="KW-0408">Iron</keyword>
<keyword evidence="3" id="KW-1003">Cell membrane</keyword>
<keyword evidence="5" id="KW-0679">Respiratory chain</keyword>
<evidence type="ECO:0000256" key="12">
    <source>
        <dbReference type="PIRSR" id="PIRSR000018-50"/>
    </source>
</evidence>
<organism evidence="16 17">
    <name type="scientific">Acetobacter estunensis</name>
    <dbReference type="NCBI Taxonomy" id="104097"/>
    <lineage>
        <taxon>Bacteria</taxon>
        <taxon>Pseudomonadati</taxon>
        <taxon>Pseudomonadota</taxon>
        <taxon>Alphaproteobacteria</taxon>
        <taxon>Acetobacterales</taxon>
        <taxon>Acetobacteraceae</taxon>
        <taxon>Acetobacter</taxon>
    </lineage>
</organism>
<feature type="domain" description="Cytochrome c" evidence="15">
    <location>
        <begin position="177"/>
        <end position="292"/>
    </location>
</feature>
<dbReference type="GO" id="GO:0020037">
    <property type="term" value="F:heme binding"/>
    <property type="evidence" value="ECO:0007669"/>
    <property type="project" value="InterPro"/>
</dbReference>
<evidence type="ECO:0000256" key="7">
    <source>
        <dbReference type="ARBA" id="ARBA00022729"/>
    </source>
</evidence>
<protein>
    <submittedName>
        <fullName evidence="16">C-type cytochrome</fullName>
    </submittedName>
</protein>
<sequence length="419" mass="45899">MRRLAFPCVLTLMFAGIAHAEPVPSAALIEEGRYLARAADCSACHSVEGKAAYTGGVPFDLPIGRLYSPNITPDPQHGIGRYTEQQFARAVREGVRADGASLYPAMPYPSYARMSDHEMQALYAWFHYSVTPSSEVPPASTMRWPLSMRWPMTVWRWMFAPKPMQARQMSERSFDDPDVARGAYLVEGPGHCGACHTPRAITLQEKALTARDGPAYLAGGDAVDGWIPPSLRQENRTGLGRWGEDDIVSFLRSGRAQTGSAFGGMTNAILHGTQYLTDHDLHAIARYLRTLPPARQPDLKWIYDARTAVALRKGDVSARGARLYVDNCAACHRTDGRGYPPVFPPLAGNPVVMSEKPDSLIKLLHTGATLPAMQTAPSAFTMPSFAKRLSEREIADVVSFVRDVWGNGAVDAGKMVPKE</sequence>
<dbReference type="AlphaFoldDB" id="A0A967B2X4"/>
<feature type="chain" id="PRO_5037445684" evidence="14">
    <location>
        <begin position="21"/>
        <end position="419"/>
    </location>
</feature>
<evidence type="ECO:0000256" key="8">
    <source>
        <dbReference type="ARBA" id="ARBA00022737"/>
    </source>
</evidence>
<gene>
    <name evidence="16" type="ORF">GOB87_01990</name>
</gene>
<name>A0A967B2X4_9PROT</name>
<evidence type="ECO:0000256" key="4">
    <source>
        <dbReference type="ARBA" id="ARBA00022617"/>
    </source>
</evidence>
<dbReference type="PIRSF" id="PIRSF000018">
    <property type="entry name" value="Mb_ADH_cyt_c"/>
    <property type="match status" value="1"/>
</dbReference>
<feature type="binding site" description="covalent" evidence="12">
    <location>
        <position position="331"/>
    </location>
    <ligand>
        <name>heme c</name>
        <dbReference type="ChEBI" id="CHEBI:61717"/>
        <label>3</label>
    </ligand>
</feature>
<accession>A0A967B2X4</accession>
<feature type="domain" description="Cytochrome c" evidence="15">
    <location>
        <begin position="315"/>
        <end position="405"/>
    </location>
</feature>
<dbReference type="InterPro" id="IPR009056">
    <property type="entry name" value="Cyt_c-like_dom"/>
</dbReference>
<keyword evidence="11" id="KW-0472">Membrane</keyword>
<dbReference type="GO" id="GO:0009055">
    <property type="term" value="F:electron transfer activity"/>
    <property type="evidence" value="ECO:0007669"/>
    <property type="project" value="InterPro"/>
</dbReference>
<feature type="binding site" description="covalent" evidence="12">
    <location>
        <position position="195"/>
    </location>
    <ligand>
        <name>heme c</name>
        <dbReference type="ChEBI" id="CHEBI:61717"/>
        <label>2</label>
    </ligand>
</feature>
<comment type="caution">
    <text evidence="16">The sequence shown here is derived from an EMBL/GenBank/DDBJ whole genome shotgun (WGS) entry which is preliminary data.</text>
</comment>
<evidence type="ECO:0000256" key="6">
    <source>
        <dbReference type="ARBA" id="ARBA00022723"/>
    </source>
</evidence>
<dbReference type="Proteomes" id="UP000597459">
    <property type="component" value="Unassembled WGS sequence"/>
</dbReference>
<dbReference type="InterPro" id="IPR008168">
    <property type="entry name" value="Cyt_C_IC"/>
</dbReference>
<feature type="binding site" description="covalent" evidence="12">
    <location>
        <position position="192"/>
    </location>
    <ligand>
        <name>heme c</name>
        <dbReference type="ChEBI" id="CHEBI:61717"/>
        <label>2</label>
    </ligand>
</feature>
<feature type="binding site" description="covalent" evidence="12">
    <location>
        <position position="328"/>
    </location>
    <ligand>
        <name>heme c</name>
        <dbReference type="ChEBI" id="CHEBI:61717"/>
        <label>3</label>
    </ligand>
</feature>
<keyword evidence="8" id="KW-0677">Repeat</keyword>
<feature type="binding site" description="axial binding residue" evidence="13">
    <location>
        <position position="332"/>
    </location>
    <ligand>
        <name>heme c</name>
        <dbReference type="ChEBI" id="CHEBI:61717"/>
        <label>3</label>
    </ligand>
    <ligandPart>
        <name>Fe</name>
        <dbReference type="ChEBI" id="CHEBI:18248"/>
    </ligandPart>
</feature>
<dbReference type="PANTHER" id="PTHR35008">
    <property type="entry name" value="BLL4482 PROTEIN-RELATED"/>
    <property type="match status" value="1"/>
</dbReference>
<feature type="binding site" description="axial binding residue" evidence="13">
    <location>
        <position position="45"/>
    </location>
    <ligand>
        <name>heme c</name>
        <dbReference type="ChEBI" id="CHEBI:61717"/>
        <label>1</label>
    </ligand>
    <ligandPart>
        <name>Fe</name>
        <dbReference type="ChEBI" id="CHEBI:18248"/>
    </ligandPart>
</feature>
<keyword evidence="7 14" id="KW-0732">Signal</keyword>
<proteinExistence type="predicted"/>
<keyword evidence="9" id="KW-0249">Electron transport</keyword>
<dbReference type="GO" id="GO:0016614">
    <property type="term" value="F:oxidoreductase activity, acting on CH-OH group of donors"/>
    <property type="evidence" value="ECO:0007669"/>
    <property type="project" value="InterPro"/>
</dbReference>
<evidence type="ECO:0000256" key="13">
    <source>
        <dbReference type="PIRSR" id="PIRSR000018-51"/>
    </source>
</evidence>
<dbReference type="InterPro" id="IPR036909">
    <property type="entry name" value="Cyt_c-like_dom_sf"/>
</dbReference>
<evidence type="ECO:0000256" key="2">
    <source>
        <dbReference type="ARBA" id="ARBA00022448"/>
    </source>
</evidence>
<keyword evidence="6 13" id="KW-0479">Metal-binding</keyword>
<dbReference type="PROSITE" id="PS51007">
    <property type="entry name" value="CYTC"/>
    <property type="match status" value="3"/>
</dbReference>
<evidence type="ECO:0000313" key="17">
    <source>
        <dbReference type="Proteomes" id="UP000597459"/>
    </source>
</evidence>
<feature type="domain" description="Cytochrome c" evidence="15">
    <location>
        <begin position="27"/>
        <end position="130"/>
    </location>
</feature>
<comment type="cofactor">
    <cofactor evidence="12">
        <name>heme c</name>
        <dbReference type="ChEBI" id="CHEBI:61717"/>
    </cofactor>
    <text evidence="12">Binds 3 heme c groups covalently per subunit.</text>
</comment>
<dbReference type="Pfam" id="PF00034">
    <property type="entry name" value="Cytochrom_C"/>
    <property type="match status" value="2"/>
</dbReference>
<dbReference type="PRINTS" id="PR00605">
    <property type="entry name" value="CYTCHROMECIC"/>
</dbReference>
<dbReference type="RefSeq" id="WP_166312860.1">
    <property type="nucleotide sequence ID" value="NZ_WOTH01000002.1"/>
</dbReference>
<evidence type="ECO:0000256" key="10">
    <source>
        <dbReference type="ARBA" id="ARBA00023004"/>
    </source>
</evidence>
<keyword evidence="17" id="KW-1185">Reference proteome</keyword>
<evidence type="ECO:0000256" key="9">
    <source>
        <dbReference type="ARBA" id="ARBA00022982"/>
    </source>
</evidence>
<feature type="binding site" description="axial binding residue" evidence="13">
    <location>
        <position position="196"/>
    </location>
    <ligand>
        <name>heme c</name>
        <dbReference type="ChEBI" id="CHEBI:61717"/>
        <label>2</label>
    </ligand>
    <ligandPart>
        <name>Fe</name>
        <dbReference type="ChEBI" id="CHEBI:18248"/>
    </ligandPart>
</feature>
<dbReference type="PANTHER" id="PTHR35008:SF8">
    <property type="entry name" value="ALCOHOL DEHYDROGENASE CYTOCHROME C SUBUNIT"/>
    <property type="match status" value="1"/>
</dbReference>
<keyword evidence="4 12" id="KW-0349">Heme</keyword>
<feature type="binding site" description="covalent" evidence="12">
    <location>
        <position position="44"/>
    </location>
    <ligand>
        <name>heme c</name>
        <dbReference type="ChEBI" id="CHEBI:61717"/>
        <label>1</label>
    </ligand>
</feature>
<evidence type="ECO:0000256" key="5">
    <source>
        <dbReference type="ARBA" id="ARBA00022660"/>
    </source>
</evidence>
<dbReference type="InterPro" id="IPR051459">
    <property type="entry name" value="Cytochrome_c-type_DH"/>
</dbReference>
<evidence type="ECO:0000256" key="3">
    <source>
        <dbReference type="ARBA" id="ARBA00022475"/>
    </source>
</evidence>
<dbReference type="InterPro" id="IPR014353">
    <property type="entry name" value="Membr-bd_ADH_cyt_c"/>
</dbReference>
<dbReference type="SUPFAM" id="SSF46626">
    <property type="entry name" value="Cytochrome c"/>
    <property type="match status" value="3"/>
</dbReference>
<evidence type="ECO:0000259" key="15">
    <source>
        <dbReference type="PROSITE" id="PS51007"/>
    </source>
</evidence>
<dbReference type="Gene3D" id="1.10.760.10">
    <property type="entry name" value="Cytochrome c-like domain"/>
    <property type="match status" value="3"/>
</dbReference>
<keyword evidence="2" id="KW-0813">Transport</keyword>
<evidence type="ECO:0000313" key="16">
    <source>
        <dbReference type="EMBL" id="NHO52737.1"/>
    </source>
</evidence>
<reference evidence="16" key="1">
    <citation type="submission" date="2019-11" db="EMBL/GenBank/DDBJ databases">
        <title>Description of new Acetobacter species.</title>
        <authorList>
            <person name="Cleenwerck I."/>
            <person name="Sombolestani A.S."/>
        </authorList>
    </citation>
    <scope>NUCLEOTIDE SEQUENCE</scope>
    <source>
        <strain evidence="16">LMG 1626</strain>
    </source>
</reference>